<dbReference type="PANTHER" id="PTHR37938">
    <property type="entry name" value="BLL0215 PROTEIN"/>
    <property type="match status" value="1"/>
</dbReference>
<sequence length="131" mass="15622">MNTEEKEILWQDRKRLWCGLPWTFTHYRLENEKLFVKRGFLTVTNDEIRLYRIKDVSVKCTFLQRVFGIGTILVSSSDMSMGNFLNQNVRKPEEVWKLLSDKVEEQRQQKRVGVRELYGDASENDEWDTDA</sequence>
<protein>
    <submittedName>
        <fullName evidence="2">PH domain-containing protein</fullName>
    </submittedName>
</protein>
<name>A0A7X2NKE9_9CLOT</name>
<comment type="caution">
    <text evidence="2">The sequence shown here is derived from an EMBL/GenBank/DDBJ whole genome shotgun (WGS) entry which is preliminary data.</text>
</comment>
<reference evidence="2 3" key="1">
    <citation type="submission" date="2019-08" db="EMBL/GenBank/DDBJ databases">
        <title>In-depth cultivation of the pig gut microbiome towards novel bacterial diversity and tailored functional studies.</title>
        <authorList>
            <person name="Wylensek D."/>
            <person name="Hitch T.C.A."/>
            <person name="Clavel T."/>
        </authorList>
    </citation>
    <scope>NUCLEOTIDE SEQUENCE [LARGE SCALE GENOMIC DNA]</scope>
    <source>
        <strain evidence="2 3">WCA-389-WT-23D1</strain>
    </source>
</reference>
<gene>
    <name evidence="2" type="ORF">FYJ39_08065</name>
</gene>
<accession>A0A7X2NKE9</accession>
<dbReference type="InterPro" id="IPR005182">
    <property type="entry name" value="YdbS-like_PH"/>
</dbReference>
<organism evidence="2 3">
    <name type="scientific">Clostridium porci</name>
    <dbReference type="NCBI Taxonomy" id="2605778"/>
    <lineage>
        <taxon>Bacteria</taxon>
        <taxon>Bacillati</taxon>
        <taxon>Bacillota</taxon>
        <taxon>Clostridia</taxon>
        <taxon>Eubacteriales</taxon>
        <taxon>Clostridiaceae</taxon>
        <taxon>Clostridium</taxon>
    </lineage>
</organism>
<keyword evidence="3" id="KW-1185">Reference proteome</keyword>
<dbReference type="AlphaFoldDB" id="A0A7X2NKE9"/>
<proteinExistence type="predicted"/>
<dbReference type="Proteomes" id="UP000429958">
    <property type="component" value="Unassembled WGS sequence"/>
</dbReference>
<dbReference type="RefSeq" id="WP_154471968.1">
    <property type="nucleotide sequence ID" value="NZ_VUMD01000006.1"/>
</dbReference>
<dbReference type="EMBL" id="VUMD01000006">
    <property type="protein sequence ID" value="MSS36524.1"/>
    <property type="molecule type" value="Genomic_DNA"/>
</dbReference>
<evidence type="ECO:0000259" key="1">
    <source>
        <dbReference type="Pfam" id="PF03703"/>
    </source>
</evidence>
<evidence type="ECO:0000313" key="2">
    <source>
        <dbReference type="EMBL" id="MSS36524.1"/>
    </source>
</evidence>
<evidence type="ECO:0000313" key="3">
    <source>
        <dbReference type="Proteomes" id="UP000429958"/>
    </source>
</evidence>
<feature type="domain" description="YdbS-like PH" evidence="1">
    <location>
        <begin position="22"/>
        <end position="80"/>
    </location>
</feature>
<dbReference type="PANTHER" id="PTHR37938:SF1">
    <property type="entry name" value="BLL0215 PROTEIN"/>
    <property type="match status" value="1"/>
</dbReference>
<dbReference type="Pfam" id="PF03703">
    <property type="entry name" value="bPH_2"/>
    <property type="match status" value="1"/>
</dbReference>